<accession>A0AAN6EU08</accession>
<feature type="region of interest" description="Disordered" evidence="1">
    <location>
        <begin position="182"/>
        <end position="228"/>
    </location>
</feature>
<feature type="transmembrane region" description="Helical" evidence="2">
    <location>
        <begin position="346"/>
        <end position="364"/>
    </location>
</feature>
<dbReference type="Proteomes" id="UP001161757">
    <property type="component" value="Unassembled WGS sequence"/>
</dbReference>
<feature type="compositionally biased region" description="Polar residues" evidence="1">
    <location>
        <begin position="307"/>
        <end position="325"/>
    </location>
</feature>
<organism evidence="3 4">
    <name type="scientific">Exophiala dermatitidis</name>
    <name type="common">Black yeast-like fungus</name>
    <name type="synonym">Wangiella dermatitidis</name>
    <dbReference type="NCBI Taxonomy" id="5970"/>
    <lineage>
        <taxon>Eukaryota</taxon>
        <taxon>Fungi</taxon>
        <taxon>Dikarya</taxon>
        <taxon>Ascomycota</taxon>
        <taxon>Pezizomycotina</taxon>
        <taxon>Eurotiomycetes</taxon>
        <taxon>Chaetothyriomycetidae</taxon>
        <taxon>Chaetothyriales</taxon>
        <taxon>Herpotrichiellaceae</taxon>
        <taxon>Exophiala</taxon>
    </lineage>
</organism>
<evidence type="ECO:0000313" key="4">
    <source>
        <dbReference type="Proteomes" id="UP001161757"/>
    </source>
</evidence>
<feature type="compositionally biased region" description="Low complexity" evidence="1">
    <location>
        <begin position="208"/>
        <end position="226"/>
    </location>
</feature>
<keyword evidence="2" id="KW-0472">Membrane</keyword>
<gene>
    <name evidence="3" type="ORF">HRR80_004248</name>
</gene>
<proteinExistence type="predicted"/>
<comment type="caution">
    <text evidence="3">The sequence shown here is derived from an EMBL/GenBank/DDBJ whole genome shotgun (WGS) entry which is preliminary data.</text>
</comment>
<feature type="region of interest" description="Disordered" evidence="1">
    <location>
        <begin position="1"/>
        <end position="22"/>
    </location>
</feature>
<name>A0AAN6EU08_EXODE</name>
<feature type="transmembrane region" description="Helical" evidence="2">
    <location>
        <begin position="436"/>
        <end position="455"/>
    </location>
</feature>
<sequence length="482" mass="53135">MPTMGSSSAAMRDRGSPRPRKPRLSLDAVSKYFSVSYKTDNPNYRDIKWEPRDTRFVFWYYLTTNLPFASIAIAFNSTYPDNVVEMSAEDAQGIVSSINVNFVFFKDGLKRGGHWTRPDLVGWAPCDHEMCCSKLAALENAVSVNRSPNPRTRQDQEIAEKATALWQGTWAELLTCPWDHGDDSHASRPRARSPSFDIYVDPSERSSRSASKASSGTAGKSRASAGNNALQSIEEKAPLDIWVDPDCRSPQASGHVPAGSARRSRSAMRLSSAPPETGRSSSDRRTRSSYHSSKSRQSDRVSVAGSRASNAPSQRSETQGTNIEQGNRRVEGRFQELLAFAREADALWFLLENTLVFGACIFALDTLAKLIMRSFGRSTSVLSKTIPIVPALVLILVWACIGARQSIRTQLNFIRRTLLFRHEIVPVPTGPSGLSLGASVLLLALAMCLAAGISFTRGELDHVVQLLNKIAAQFESREHRAR</sequence>
<protein>
    <submittedName>
        <fullName evidence="3">Uncharacterized protein</fullName>
    </submittedName>
</protein>
<feature type="transmembrane region" description="Helical" evidence="2">
    <location>
        <begin position="385"/>
        <end position="407"/>
    </location>
</feature>
<evidence type="ECO:0000313" key="3">
    <source>
        <dbReference type="EMBL" id="KAJ8991625.1"/>
    </source>
</evidence>
<dbReference type="AlphaFoldDB" id="A0AAN6EU08"/>
<dbReference type="EMBL" id="JAJGCB010000007">
    <property type="protein sequence ID" value="KAJ8991625.1"/>
    <property type="molecule type" value="Genomic_DNA"/>
</dbReference>
<evidence type="ECO:0000256" key="2">
    <source>
        <dbReference type="SAM" id="Phobius"/>
    </source>
</evidence>
<keyword evidence="2" id="KW-1133">Transmembrane helix</keyword>
<keyword evidence="2" id="KW-0812">Transmembrane</keyword>
<evidence type="ECO:0000256" key="1">
    <source>
        <dbReference type="SAM" id="MobiDB-lite"/>
    </source>
</evidence>
<reference evidence="3" key="1">
    <citation type="submission" date="2023-01" db="EMBL/GenBank/DDBJ databases">
        <title>Exophiala dermititidis isolated from Cystic Fibrosis Patient.</title>
        <authorList>
            <person name="Kurbessoian T."/>
            <person name="Crocker A."/>
            <person name="Murante D."/>
            <person name="Hogan D.A."/>
            <person name="Stajich J.E."/>
        </authorList>
    </citation>
    <scope>NUCLEOTIDE SEQUENCE</scope>
    <source>
        <strain evidence="3">Ex8</strain>
    </source>
</reference>
<feature type="region of interest" description="Disordered" evidence="1">
    <location>
        <begin position="243"/>
        <end position="326"/>
    </location>
</feature>